<feature type="domain" description="SPOR" evidence="3">
    <location>
        <begin position="126"/>
        <end position="205"/>
    </location>
</feature>
<feature type="region of interest" description="Disordered" evidence="1">
    <location>
        <begin position="48"/>
        <end position="121"/>
    </location>
</feature>
<dbReference type="InterPro" id="IPR052521">
    <property type="entry name" value="Cell_div_SPOR-domain"/>
</dbReference>
<name>A0ABT0YK36_9BURK</name>
<dbReference type="Gene3D" id="3.30.70.1070">
    <property type="entry name" value="Sporulation related repeat"/>
    <property type="match status" value="1"/>
</dbReference>
<organism evidence="4 5">
    <name type="scientific">Caldimonas mangrovi</name>
    <dbReference type="NCBI Taxonomy" id="2944811"/>
    <lineage>
        <taxon>Bacteria</taxon>
        <taxon>Pseudomonadati</taxon>
        <taxon>Pseudomonadota</taxon>
        <taxon>Betaproteobacteria</taxon>
        <taxon>Burkholderiales</taxon>
        <taxon>Sphaerotilaceae</taxon>
        <taxon>Caldimonas</taxon>
    </lineage>
</organism>
<feature type="transmembrane region" description="Helical" evidence="2">
    <location>
        <begin position="7"/>
        <end position="30"/>
    </location>
</feature>
<gene>
    <name evidence="4" type="ORF">M8A51_05915</name>
</gene>
<keyword evidence="5" id="KW-1185">Reference proteome</keyword>
<dbReference type="Proteomes" id="UP001165541">
    <property type="component" value="Unassembled WGS sequence"/>
</dbReference>
<keyword evidence="2" id="KW-0812">Transmembrane</keyword>
<evidence type="ECO:0000313" key="4">
    <source>
        <dbReference type="EMBL" id="MCM5679065.1"/>
    </source>
</evidence>
<dbReference type="Pfam" id="PF05036">
    <property type="entry name" value="SPOR"/>
    <property type="match status" value="1"/>
</dbReference>
<dbReference type="SUPFAM" id="SSF110997">
    <property type="entry name" value="Sporulation related repeat"/>
    <property type="match status" value="1"/>
</dbReference>
<protein>
    <submittedName>
        <fullName evidence="4">SPOR domain-containing protein</fullName>
    </submittedName>
</protein>
<evidence type="ECO:0000259" key="3">
    <source>
        <dbReference type="PROSITE" id="PS51724"/>
    </source>
</evidence>
<evidence type="ECO:0000256" key="2">
    <source>
        <dbReference type="SAM" id="Phobius"/>
    </source>
</evidence>
<evidence type="ECO:0000256" key="1">
    <source>
        <dbReference type="SAM" id="MobiDB-lite"/>
    </source>
</evidence>
<dbReference type="PROSITE" id="PS51724">
    <property type="entry name" value="SPOR"/>
    <property type="match status" value="1"/>
</dbReference>
<keyword evidence="2" id="KW-1133">Transmembrane helix</keyword>
<dbReference type="InterPro" id="IPR036680">
    <property type="entry name" value="SPOR-like_sf"/>
</dbReference>
<dbReference type="PANTHER" id="PTHR38687">
    <property type="entry name" value="CELL DIVISION PROTEIN DEDD-RELATED"/>
    <property type="match status" value="1"/>
</dbReference>
<dbReference type="PANTHER" id="PTHR38687:SF1">
    <property type="entry name" value="CELL DIVISION PROTEIN DEDD"/>
    <property type="match status" value="1"/>
</dbReference>
<comment type="caution">
    <text evidence="4">The sequence shown here is derived from an EMBL/GenBank/DDBJ whole genome shotgun (WGS) entry which is preliminary data.</text>
</comment>
<sequence length="206" mass="21715">MKQQRGGFFLGMIVGLLVGLALALGVALYVTKVPVPFVNKVPSRTAEQDAAEAERNRNWDPNAPLQGRNAVAKPPAGPAQAEPALPPASAALPPGLRPGAARPSEPERSAAAAPSSSRDPAAILSGEPALAFFVQAGAYSRIEEAEQQRARLAMLGFAARITEREQAGRTVYRVRLGPYDTQVDADTAREKLSGSGIEAALVRVQR</sequence>
<accession>A0ABT0YK36</accession>
<dbReference type="RefSeq" id="WP_251777252.1">
    <property type="nucleotide sequence ID" value="NZ_JAMKFE010000003.1"/>
</dbReference>
<reference evidence="4" key="1">
    <citation type="submission" date="2022-05" db="EMBL/GenBank/DDBJ databases">
        <title>Schlegelella sp. nov., isolated from mangrove soil.</title>
        <authorList>
            <person name="Liu Y."/>
            <person name="Ge X."/>
            <person name="Liu W."/>
        </authorList>
    </citation>
    <scope>NUCLEOTIDE SEQUENCE</scope>
    <source>
        <strain evidence="4">S2-27</strain>
    </source>
</reference>
<dbReference type="InterPro" id="IPR007730">
    <property type="entry name" value="SPOR-like_dom"/>
</dbReference>
<dbReference type="EMBL" id="JAMKFE010000003">
    <property type="protein sequence ID" value="MCM5679065.1"/>
    <property type="molecule type" value="Genomic_DNA"/>
</dbReference>
<proteinExistence type="predicted"/>
<feature type="compositionally biased region" description="Low complexity" evidence="1">
    <location>
        <begin position="72"/>
        <end position="121"/>
    </location>
</feature>
<evidence type="ECO:0000313" key="5">
    <source>
        <dbReference type="Proteomes" id="UP001165541"/>
    </source>
</evidence>
<keyword evidence="2" id="KW-0472">Membrane</keyword>